<evidence type="ECO:0000313" key="4">
    <source>
        <dbReference type="Proteomes" id="UP001500936"/>
    </source>
</evidence>
<evidence type="ECO:0000256" key="1">
    <source>
        <dbReference type="SAM" id="Phobius"/>
    </source>
</evidence>
<keyword evidence="1" id="KW-0812">Transmembrane</keyword>
<protein>
    <recommendedName>
        <fullName evidence="2">Signal transduction histidine kinase internal region domain-containing protein</fullName>
    </recommendedName>
</protein>
<gene>
    <name evidence="3" type="ORF">GCM10023187_54060</name>
</gene>
<dbReference type="Proteomes" id="UP001500936">
    <property type="component" value="Unassembled WGS sequence"/>
</dbReference>
<organism evidence="3 4">
    <name type="scientific">Nibrella viscosa</name>
    <dbReference type="NCBI Taxonomy" id="1084524"/>
    <lineage>
        <taxon>Bacteria</taxon>
        <taxon>Pseudomonadati</taxon>
        <taxon>Bacteroidota</taxon>
        <taxon>Cytophagia</taxon>
        <taxon>Cytophagales</taxon>
        <taxon>Spirosomataceae</taxon>
        <taxon>Nibrella</taxon>
    </lineage>
</organism>
<name>A0ABP8L100_9BACT</name>
<dbReference type="Pfam" id="PF06580">
    <property type="entry name" value="His_kinase"/>
    <property type="match status" value="1"/>
</dbReference>
<dbReference type="InterPro" id="IPR050640">
    <property type="entry name" value="Bact_2-comp_sensor_kinase"/>
</dbReference>
<dbReference type="PANTHER" id="PTHR34220:SF7">
    <property type="entry name" value="SENSOR HISTIDINE KINASE YPDA"/>
    <property type="match status" value="1"/>
</dbReference>
<dbReference type="PANTHER" id="PTHR34220">
    <property type="entry name" value="SENSOR HISTIDINE KINASE YPDA"/>
    <property type="match status" value="1"/>
</dbReference>
<dbReference type="EMBL" id="BAABHB010000019">
    <property type="protein sequence ID" value="GAA4419599.1"/>
    <property type="molecule type" value="Genomic_DNA"/>
</dbReference>
<proteinExistence type="predicted"/>
<feature type="transmembrane region" description="Helical" evidence="1">
    <location>
        <begin position="115"/>
        <end position="135"/>
    </location>
</feature>
<feature type="transmembrane region" description="Helical" evidence="1">
    <location>
        <begin position="40"/>
        <end position="59"/>
    </location>
</feature>
<accession>A0ABP8L100</accession>
<feature type="domain" description="Signal transduction histidine kinase internal region" evidence="2">
    <location>
        <begin position="162"/>
        <end position="238"/>
    </location>
</feature>
<dbReference type="InterPro" id="IPR010559">
    <property type="entry name" value="Sig_transdc_His_kin_internal"/>
</dbReference>
<keyword evidence="1" id="KW-0472">Membrane</keyword>
<comment type="caution">
    <text evidence="3">The sequence shown here is derived from an EMBL/GenBank/DDBJ whole genome shotgun (WGS) entry which is preliminary data.</text>
</comment>
<keyword evidence="1" id="KW-1133">Transmembrane helix</keyword>
<reference evidence="4" key="1">
    <citation type="journal article" date="2019" name="Int. J. Syst. Evol. Microbiol.">
        <title>The Global Catalogue of Microorganisms (GCM) 10K type strain sequencing project: providing services to taxonomists for standard genome sequencing and annotation.</title>
        <authorList>
            <consortium name="The Broad Institute Genomics Platform"/>
            <consortium name="The Broad Institute Genome Sequencing Center for Infectious Disease"/>
            <person name="Wu L."/>
            <person name="Ma J."/>
        </authorList>
    </citation>
    <scope>NUCLEOTIDE SEQUENCE [LARGE SCALE GENOMIC DNA]</scope>
    <source>
        <strain evidence="4">JCM 17925</strain>
    </source>
</reference>
<feature type="transmembrane region" description="Helical" evidence="1">
    <location>
        <begin position="12"/>
        <end position="34"/>
    </location>
</feature>
<keyword evidence="4" id="KW-1185">Reference proteome</keyword>
<dbReference type="RefSeq" id="WP_345271184.1">
    <property type="nucleotide sequence ID" value="NZ_BAABHB010000019.1"/>
</dbReference>
<evidence type="ECO:0000259" key="2">
    <source>
        <dbReference type="Pfam" id="PF06580"/>
    </source>
</evidence>
<sequence>MKQWFYLDRYDILVMIVCYPAVFLANYLILGQPYFDEWRIFVPVTLGLTVLYVFFAWIMDSWMKYMRYRFTELNQVVRRLTYCLIGYILVTALLVCLIFWVYGKLNVPGYQFDRTVFGWVLLIGLCTNIISAGISEAAYSYEKWRASVAREYELKELHMQQQLDVLKQQVNPHFLFNSLNSLIALIEEDPRQAGTFAEELSSVYRYVLRANDHNLTDLQTELDFIQSYYHLLKTRYGRGLDLVVAIDEQCGHHKLPPLTLQLLVENAVKHNEVGADRPLRIEICTDQQAQLSVRNTLQKKPARVLSNGVGLSNIMAKYRMLGQPAPVVQETNGLFVVTLPLIRGT</sequence>
<feature type="transmembrane region" description="Helical" evidence="1">
    <location>
        <begin position="80"/>
        <end position="103"/>
    </location>
</feature>
<evidence type="ECO:0000313" key="3">
    <source>
        <dbReference type="EMBL" id="GAA4419599.1"/>
    </source>
</evidence>